<accession>A0A328CD83</accession>
<dbReference type="InterPro" id="IPR006626">
    <property type="entry name" value="PbH1"/>
</dbReference>
<evidence type="ECO:0000313" key="3">
    <source>
        <dbReference type="Proteomes" id="UP000249169"/>
    </source>
</evidence>
<keyword evidence="1" id="KW-1133">Transmembrane helix</keyword>
<name>A0A328CD83_9DELT</name>
<dbReference type="AlphaFoldDB" id="A0A328CD83"/>
<feature type="transmembrane region" description="Helical" evidence="1">
    <location>
        <begin position="58"/>
        <end position="78"/>
    </location>
</feature>
<organism evidence="2 3">
    <name type="scientific">Lujinxingia litoralis</name>
    <dbReference type="NCBI Taxonomy" id="2211119"/>
    <lineage>
        <taxon>Bacteria</taxon>
        <taxon>Deltaproteobacteria</taxon>
        <taxon>Bradymonadales</taxon>
        <taxon>Lujinxingiaceae</taxon>
        <taxon>Lujinxingia</taxon>
    </lineage>
</organism>
<dbReference type="InterPro" id="IPR011050">
    <property type="entry name" value="Pectin_lyase_fold/virulence"/>
</dbReference>
<keyword evidence="1" id="KW-0812">Transmembrane</keyword>
<comment type="caution">
    <text evidence="2">The sequence shown here is derived from an EMBL/GenBank/DDBJ whole genome shotgun (WGS) entry which is preliminary data.</text>
</comment>
<keyword evidence="3" id="KW-1185">Reference proteome</keyword>
<dbReference type="EMBL" id="QHKO01000002">
    <property type="protein sequence ID" value="RAL23951.1"/>
    <property type="molecule type" value="Genomic_DNA"/>
</dbReference>
<dbReference type="PANTHER" id="PTHR11319:SF35">
    <property type="entry name" value="OUTER MEMBRANE PROTEIN PMPC-RELATED"/>
    <property type="match status" value="1"/>
</dbReference>
<dbReference type="SMART" id="SM00710">
    <property type="entry name" value="PbH1"/>
    <property type="match status" value="5"/>
</dbReference>
<evidence type="ECO:0000313" key="2">
    <source>
        <dbReference type="EMBL" id="RAL23951.1"/>
    </source>
</evidence>
<keyword evidence="1" id="KW-0472">Membrane</keyword>
<dbReference type="SUPFAM" id="SSF51126">
    <property type="entry name" value="Pectin lyase-like"/>
    <property type="match status" value="1"/>
</dbReference>
<reference evidence="2 3" key="1">
    <citation type="submission" date="2018-05" db="EMBL/GenBank/DDBJ databases">
        <title>Lujinxingia marina gen. nov. sp. nov., a new facultative anaerobic member of the class Deltaproteobacteria, and proposal of Lujinxingaceae fam. nov.</title>
        <authorList>
            <person name="Li C.-M."/>
        </authorList>
    </citation>
    <scope>NUCLEOTIDE SEQUENCE [LARGE SCALE GENOMIC DNA]</scope>
    <source>
        <strain evidence="2 3">B210</strain>
    </source>
</reference>
<dbReference type="InterPro" id="IPR012334">
    <property type="entry name" value="Pectin_lyas_fold"/>
</dbReference>
<dbReference type="PANTHER" id="PTHR11319">
    <property type="entry name" value="G PROTEIN-COUPLED RECEPTOR-RELATED"/>
    <property type="match status" value="1"/>
</dbReference>
<dbReference type="Proteomes" id="UP000249169">
    <property type="component" value="Unassembled WGS sequence"/>
</dbReference>
<proteinExistence type="predicted"/>
<evidence type="ECO:0000256" key="1">
    <source>
        <dbReference type="SAM" id="Phobius"/>
    </source>
</evidence>
<sequence length="722" mass="76325">MRRFLILGALLMAAGLVPVLVCGLGSQGILPEVVTNFGGDYLQMQAGDWRECVGRESIGHAALLFFGGMLCLGVGVIFRDVARQRAREHEDMERRVEGLGRQVHLTPAMTEVARRAEQGASAEEIEVSEPLDFGAPPPEVMMAEEGAQESVMAFVQGEQGRKHRQELEQAERERVRESARQHEFYVPSGLELAPVVYVDAAFEAAPGQASDGSRERPFRTIQEGTRRAFQQVLAEKKEVVVRVCPGVYQEAVELPDRVVLVNDCTPGIESIDERLAWLRAQTLPDHPERVTLLAPGEAPCALRVRAGQTQGIVGCYLVGREGVAQRGMEIAGSRALAVVNCAFEGFSRGAVKVSDAGDDIPGRDVYFSGCIWKGNASVRRGGALRIARSVVRVVASIFDSNRAGRGGAIWAEDLSRPLVVERCMMQRNRALGAVGGPEDREATQGWGGALAIDGGLARVTDTILEGNDARGAGGAIAVMGARLILRCTGEGRGLMYENRAQLGGGLVAIGRDGKAALVKISGVSVVNNLATDHGGGLAVVGRAVLKMEGGECSQNRAGAGHGGGVLVRGGGQAKLDGVVVSANLATGSGGGIAAINGSLKVMLGCGIFKNRAGENGGGVLAITAPDLELARRVTEPGYELPFRVVIEDVNITHNVSGARGGGLCLGNEVDEASFPLVLDVRRPQAAVDNQAAQAAAEQLWVRWAGQVEAQDGKMGRLKLRLK</sequence>
<protein>
    <recommendedName>
        <fullName evidence="4">Right handed beta helix domain-containing protein</fullName>
    </recommendedName>
</protein>
<evidence type="ECO:0008006" key="4">
    <source>
        <dbReference type="Google" id="ProtNLM"/>
    </source>
</evidence>
<gene>
    <name evidence="2" type="ORF">DL240_07325</name>
</gene>
<dbReference type="Gene3D" id="2.160.20.10">
    <property type="entry name" value="Single-stranded right-handed beta-helix, Pectin lyase-like"/>
    <property type="match status" value="1"/>
</dbReference>